<proteinExistence type="predicted"/>
<keyword evidence="2" id="KW-0812">Transmembrane</keyword>
<evidence type="ECO:0000256" key="1">
    <source>
        <dbReference type="SAM" id="MobiDB-lite"/>
    </source>
</evidence>
<feature type="region of interest" description="Disordered" evidence="1">
    <location>
        <begin position="1"/>
        <end position="30"/>
    </location>
</feature>
<reference evidence="4" key="1">
    <citation type="submission" date="2017-09" db="EMBL/GenBank/DDBJ databases">
        <authorList>
            <person name="Feng G."/>
            <person name="Zhu H."/>
        </authorList>
    </citation>
    <scope>NUCLEOTIDE SEQUENCE [LARGE SCALE GENOMIC DNA]</scope>
    <source>
        <strain evidence="4">1PNM-20</strain>
    </source>
</reference>
<accession>A0A2A2SKC5</accession>
<dbReference type="AlphaFoldDB" id="A0A2A2SKC5"/>
<sequence>MVGGITGRLTSPVAQRKQGGSLPGVGQDRRNKRNGLRLAAWAAALAPASVLLHELGHWSAGRLLGYRPVLNVASVSGGAEPGTAPAWEVAVQAGAGPAVTMLLTVAAIATARRGGSRSAAFALAAVAPVRMLMAPIGLLTWSLAALDLVRAGRPNFDEYNFAIAVGAPTPAILLPSSLFLGWAWLRVWRQLPSPRPVHILWLVTGMVAGLAGWVKLVGPVAVALIR</sequence>
<organism evidence="3 4">
    <name type="scientific">Sphingomonas lenta</name>
    <dbReference type="NCBI Taxonomy" id="1141887"/>
    <lineage>
        <taxon>Bacteria</taxon>
        <taxon>Pseudomonadati</taxon>
        <taxon>Pseudomonadota</taxon>
        <taxon>Alphaproteobacteria</taxon>
        <taxon>Sphingomonadales</taxon>
        <taxon>Sphingomonadaceae</taxon>
        <taxon>Sphingomonas</taxon>
    </lineage>
</organism>
<gene>
    <name evidence="3" type="ORF">CKY28_03115</name>
</gene>
<evidence type="ECO:0000313" key="3">
    <source>
        <dbReference type="EMBL" id="PAX09734.1"/>
    </source>
</evidence>
<feature type="transmembrane region" description="Helical" evidence="2">
    <location>
        <begin position="161"/>
        <end position="185"/>
    </location>
</feature>
<dbReference type="Proteomes" id="UP000218151">
    <property type="component" value="Unassembled WGS sequence"/>
</dbReference>
<evidence type="ECO:0000256" key="2">
    <source>
        <dbReference type="SAM" id="Phobius"/>
    </source>
</evidence>
<protein>
    <submittedName>
        <fullName evidence="3">Uncharacterized protein</fullName>
    </submittedName>
</protein>
<comment type="caution">
    <text evidence="3">The sequence shown here is derived from an EMBL/GenBank/DDBJ whole genome shotgun (WGS) entry which is preliminary data.</text>
</comment>
<feature type="transmembrane region" description="Helical" evidence="2">
    <location>
        <begin position="38"/>
        <end position="60"/>
    </location>
</feature>
<evidence type="ECO:0000313" key="4">
    <source>
        <dbReference type="Proteomes" id="UP000218151"/>
    </source>
</evidence>
<feature type="transmembrane region" description="Helical" evidence="2">
    <location>
        <begin position="197"/>
        <end position="225"/>
    </location>
</feature>
<keyword evidence="2" id="KW-0472">Membrane</keyword>
<feature type="transmembrane region" description="Helical" evidence="2">
    <location>
        <begin position="89"/>
        <end position="109"/>
    </location>
</feature>
<feature type="transmembrane region" description="Helical" evidence="2">
    <location>
        <begin position="121"/>
        <end position="141"/>
    </location>
</feature>
<name>A0A2A2SKC5_9SPHN</name>
<dbReference type="EMBL" id="NSLI01000001">
    <property type="protein sequence ID" value="PAX09734.1"/>
    <property type="molecule type" value="Genomic_DNA"/>
</dbReference>
<keyword evidence="2" id="KW-1133">Transmembrane helix</keyword>
<keyword evidence="4" id="KW-1185">Reference proteome</keyword>